<keyword evidence="3" id="KW-1185">Reference proteome</keyword>
<evidence type="ECO:0000313" key="3">
    <source>
        <dbReference type="Proteomes" id="UP000070134"/>
    </source>
</evidence>
<dbReference type="STRING" id="37927.SA2016_0960"/>
<reference evidence="2 3" key="1">
    <citation type="submission" date="2016-02" db="EMBL/GenBank/DDBJ databases">
        <title>Complete genome of Sinomonas atrocyanea KCTC 3377.</title>
        <authorList>
            <person name="Kim K.M."/>
        </authorList>
    </citation>
    <scope>NUCLEOTIDE SEQUENCE [LARGE SCALE GENOMIC DNA]</scope>
    <source>
        <strain evidence="2 3">KCTC 3377</strain>
    </source>
</reference>
<dbReference type="KEGG" id="satk:SA2016_0960"/>
<dbReference type="SUPFAM" id="SSF89796">
    <property type="entry name" value="CoA-transferase family III (CaiB/BaiF)"/>
    <property type="match status" value="1"/>
</dbReference>
<dbReference type="InterPro" id="IPR023606">
    <property type="entry name" value="CoA-Trfase_III_dom_1_sf"/>
</dbReference>
<organism evidence="2 3">
    <name type="scientific">Sinomonas atrocyanea</name>
    <dbReference type="NCBI Taxonomy" id="37927"/>
    <lineage>
        <taxon>Bacteria</taxon>
        <taxon>Bacillati</taxon>
        <taxon>Actinomycetota</taxon>
        <taxon>Actinomycetes</taxon>
        <taxon>Micrococcales</taxon>
        <taxon>Micrococcaceae</taxon>
        <taxon>Sinomonas</taxon>
    </lineage>
</organism>
<dbReference type="AlphaFoldDB" id="A0A126ZZ14"/>
<sequence>MDETLPGASGPLEGVRVLDGSQMLAGPLCAMRLGDLGADVIKVEPLSGEWTRSHGFANAEVAGETTALLGLNRNKRSLTINLKDEEAREVFYDLVRKSDVYLQNYRVGTAERLGVGYEQLRAINPRLVYCQITGYGEDGPYRDRPGQDLLVQGYSGSMWSVGAKNDPPTPSALWAADAMTAYQSAIGILAALRDRDRSGAGQKVSVDMWSVIMDCQAQEFTTYLNCGIQPERTDEPFAHTWCNPPYGVYPTADGYLVLSQLPIDVLGEALDDDRLRAITSWDEAHLWRDEIRRIVEQITPTRTTAEWIAHLDSYKLWSGPVYTYADVEADPHVQARGMIQTVEHPTIGELRTPAIPIRLSDTPGAIRLPPPLLGEHTAEVLGEVCGLDEVRIAALRERGAV</sequence>
<dbReference type="InterPro" id="IPR050483">
    <property type="entry name" value="CoA-transferase_III_domain"/>
</dbReference>
<dbReference type="Gene3D" id="3.40.50.10540">
    <property type="entry name" value="Crotonobetainyl-coa:carnitine coa-transferase, domain 1"/>
    <property type="match status" value="1"/>
</dbReference>
<protein>
    <submittedName>
        <fullName evidence="2">Racemase</fullName>
    </submittedName>
</protein>
<dbReference type="RefSeq" id="WP_066495929.1">
    <property type="nucleotide sequence ID" value="NZ_BJMO01000018.1"/>
</dbReference>
<evidence type="ECO:0000313" key="2">
    <source>
        <dbReference type="EMBL" id="AMM31645.1"/>
    </source>
</evidence>
<dbReference type="PANTHER" id="PTHR48207">
    <property type="entry name" value="SUCCINATE--HYDROXYMETHYLGLUTARATE COA-TRANSFERASE"/>
    <property type="match status" value="1"/>
</dbReference>
<dbReference type="Proteomes" id="UP000070134">
    <property type="component" value="Chromosome"/>
</dbReference>
<dbReference type="OrthoDB" id="9797653at2"/>
<dbReference type="GO" id="GO:0008410">
    <property type="term" value="F:CoA-transferase activity"/>
    <property type="evidence" value="ECO:0007669"/>
    <property type="project" value="TreeGrafter"/>
</dbReference>
<accession>A0A126ZZ14</accession>
<dbReference type="Pfam" id="PF02515">
    <property type="entry name" value="CoA_transf_3"/>
    <property type="match status" value="1"/>
</dbReference>
<evidence type="ECO:0000256" key="1">
    <source>
        <dbReference type="ARBA" id="ARBA00022679"/>
    </source>
</evidence>
<dbReference type="PANTHER" id="PTHR48207:SF4">
    <property type="entry name" value="BLL6097 PROTEIN"/>
    <property type="match status" value="1"/>
</dbReference>
<keyword evidence="1" id="KW-0808">Transferase</keyword>
<proteinExistence type="predicted"/>
<name>A0A126ZZ14_9MICC</name>
<dbReference type="Gene3D" id="3.30.1540.10">
    <property type="entry name" value="formyl-coa transferase, domain 3"/>
    <property type="match status" value="1"/>
</dbReference>
<dbReference type="PATRIC" id="fig|37927.3.peg.1000"/>
<gene>
    <name evidence="2" type="ORF">SA2016_0960</name>
</gene>
<dbReference type="InterPro" id="IPR003673">
    <property type="entry name" value="CoA-Trfase_fam_III"/>
</dbReference>
<dbReference type="EMBL" id="CP014518">
    <property type="protein sequence ID" value="AMM31645.1"/>
    <property type="molecule type" value="Genomic_DNA"/>
</dbReference>
<dbReference type="InterPro" id="IPR044855">
    <property type="entry name" value="CoA-Trfase_III_dom3_sf"/>
</dbReference>